<dbReference type="AlphaFoldDB" id="A0A2Z7AIH2"/>
<keyword evidence="3" id="KW-1185">Reference proteome</keyword>
<evidence type="ECO:0000313" key="2">
    <source>
        <dbReference type="EMBL" id="KZV21148.1"/>
    </source>
</evidence>
<evidence type="ECO:0000313" key="3">
    <source>
        <dbReference type="Proteomes" id="UP000250235"/>
    </source>
</evidence>
<sequence length="128" mass="14143">MKTFFTFSFFVALAFCVSCATSSSPSQYEAFIQCLEKYPIPPSAPISAVLYTPDNSSYSSVLQTYIRNLRFNESTSPKPRLIITALHVSHLQAAIVCAKAYNFLSLNGRLQGTAPSLNLPQARSKRLL</sequence>
<dbReference type="EMBL" id="KV014932">
    <property type="protein sequence ID" value="KZV21148.1"/>
    <property type="molecule type" value="Genomic_DNA"/>
</dbReference>
<feature type="signal peptide" evidence="1">
    <location>
        <begin position="1"/>
        <end position="22"/>
    </location>
</feature>
<reference evidence="2 3" key="1">
    <citation type="journal article" date="2015" name="Proc. Natl. Acad. Sci. U.S.A.">
        <title>The resurrection genome of Boea hygrometrica: A blueprint for survival of dehydration.</title>
        <authorList>
            <person name="Xiao L."/>
            <person name="Yang G."/>
            <person name="Zhang L."/>
            <person name="Yang X."/>
            <person name="Zhao S."/>
            <person name="Ji Z."/>
            <person name="Zhou Q."/>
            <person name="Hu M."/>
            <person name="Wang Y."/>
            <person name="Chen M."/>
            <person name="Xu Y."/>
            <person name="Jin H."/>
            <person name="Xiao X."/>
            <person name="Hu G."/>
            <person name="Bao F."/>
            <person name="Hu Y."/>
            <person name="Wan P."/>
            <person name="Li L."/>
            <person name="Deng X."/>
            <person name="Kuang T."/>
            <person name="Xiang C."/>
            <person name="Zhu J.K."/>
            <person name="Oliver M.J."/>
            <person name="He Y."/>
        </authorList>
    </citation>
    <scope>NUCLEOTIDE SEQUENCE [LARGE SCALE GENOMIC DNA]</scope>
    <source>
        <strain evidence="3">cv. XS01</strain>
    </source>
</reference>
<evidence type="ECO:0000256" key="1">
    <source>
        <dbReference type="SAM" id="SignalP"/>
    </source>
</evidence>
<organism evidence="2 3">
    <name type="scientific">Dorcoceras hygrometricum</name>
    <dbReference type="NCBI Taxonomy" id="472368"/>
    <lineage>
        <taxon>Eukaryota</taxon>
        <taxon>Viridiplantae</taxon>
        <taxon>Streptophyta</taxon>
        <taxon>Embryophyta</taxon>
        <taxon>Tracheophyta</taxon>
        <taxon>Spermatophyta</taxon>
        <taxon>Magnoliopsida</taxon>
        <taxon>eudicotyledons</taxon>
        <taxon>Gunneridae</taxon>
        <taxon>Pentapetalae</taxon>
        <taxon>asterids</taxon>
        <taxon>lamiids</taxon>
        <taxon>Lamiales</taxon>
        <taxon>Gesneriaceae</taxon>
        <taxon>Didymocarpoideae</taxon>
        <taxon>Trichosporeae</taxon>
        <taxon>Loxocarpinae</taxon>
        <taxon>Dorcoceras</taxon>
    </lineage>
</organism>
<dbReference type="Proteomes" id="UP000250235">
    <property type="component" value="Unassembled WGS sequence"/>
</dbReference>
<protein>
    <submittedName>
        <fullName evidence="2">Reticuline oxidase-like protein</fullName>
    </submittedName>
</protein>
<dbReference type="OrthoDB" id="911859at2759"/>
<dbReference type="InterPro" id="IPR016167">
    <property type="entry name" value="FAD-bd_PCMH_sub1"/>
</dbReference>
<feature type="chain" id="PRO_5016373258" evidence="1">
    <location>
        <begin position="23"/>
        <end position="128"/>
    </location>
</feature>
<proteinExistence type="predicted"/>
<gene>
    <name evidence="2" type="ORF">F511_27419</name>
</gene>
<accession>A0A2Z7AIH2</accession>
<name>A0A2Z7AIH2_9LAMI</name>
<dbReference type="PANTHER" id="PTHR32448">
    <property type="entry name" value="OS08G0158400 PROTEIN"/>
    <property type="match status" value="1"/>
</dbReference>
<keyword evidence="1" id="KW-0732">Signal</keyword>
<dbReference type="Gene3D" id="3.30.43.10">
    <property type="entry name" value="Uridine Diphospho-n-acetylenolpyruvylglucosamine Reductase, domain 2"/>
    <property type="match status" value="1"/>
</dbReference>